<feature type="region of interest" description="Disordered" evidence="7">
    <location>
        <begin position="413"/>
        <end position="442"/>
    </location>
</feature>
<dbReference type="SUPFAM" id="SSF56112">
    <property type="entry name" value="Protein kinase-like (PK-like)"/>
    <property type="match status" value="1"/>
</dbReference>
<dbReference type="InterPro" id="IPR008271">
    <property type="entry name" value="Ser/Thr_kinase_AS"/>
</dbReference>
<evidence type="ECO:0000256" key="3">
    <source>
        <dbReference type="ARBA" id="ARBA00022741"/>
    </source>
</evidence>
<dbReference type="Gene3D" id="1.10.510.10">
    <property type="entry name" value="Transferase(Phosphotransferase) domain 1"/>
    <property type="match status" value="1"/>
</dbReference>
<evidence type="ECO:0000256" key="5">
    <source>
        <dbReference type="ARBA" id="ARBA00022840"/>
    </source>
</evidence>
<dbReference type="PANTHER" id="PTHR24346:SF82">
    <property type="entry name" value="KP78A-RELATED"/>
    <property type="match status" value="1"/>
</dbReference>
<feature type="region of interest" description="Disordered" evidence="7">
    <location>
        <begin position="774"/>
        <end position="794"/>
    </location>
</feature>
<comment type="caution">
    <text evidence="9">The sequence shown here is derived from an EMBL/GenBank/DDBJ whole genome shotgun (WGS) entry which is preliminary data.</text>
</comment>
<proteinExistence type="predicted"/>
<dbReference type="PANTHER" id="PTHR24346">
    <property type="entry name" value="MAP/MICROTUBULE AFFINITY-REGULATING KINASE"/>
    <property type="match status" value="1"/>
</dbReference>
<dbReference type="PROSITE" id="PS00107">
    <property type="entry name" value="PROTEIN_KINASE_ATP"/>
    <property type="match status" value="1"/>
</dbReference>
<feature type="domain" description="Protein kinase" evidence="8">
    <location>
        <begin position="13"/>
        <end position="266"/>
    </location>
</feature>
<dbReference type="PROSITE" id="PS50011">
    <property type="entry name" value="PROTEIN_KINASE_DOM"/>
    <property type="match status" value="1"/>
</dbReference>
<keyword evidence="4" id="KW-0418">Kinase</keyword>
<protein>
    <submittedName>
        <fullName evidence="9">Kp78a-related</fullName>
    </submittedName>
</protein>
<keyword evidence="1" id="KW-0723">Serine/threonine-protein kinase</keyword>
<dbReference type="InterPro" id="IPR011009">
    <property type="entry name" value="Kinase-like_dom_sf"/>
</dbReference>
<evidence type="ECO:0000256" key="2">
    <source>
        <dbReference type="ARBA" id="ARBA00022679"/>
    </source>
</evidence>
<reference evidence="9" key="1">
    <citation type="submission" date="2022-08" db="EMBL/GenBank/DDBJ databases">
        <title>Novel sulfate-reducing endosymbionts in the free-living metamonad Anaeramoeba.</title>
        <authorList>
            <person name="Jerlstrom-Hultqvist J."/>
            <person name="Cepicka I."/>
            <person name="Gallot-Lavallee L."/>
            <person name="Salas-Leiva D."/>
            <person name="Curtis B.A."/>
            <person name="Zahonova K."/>
            <person name="Pipaliya S."/>
            <person name="Dacks J."/>
            <person name="Roger A.J."/>
        </authorList>
    </citation>
    <scope>NUCLEOTIDE SEQUENCE</scope>
    <source>
        <strain evidence="9">Schooner1</strain>
    </source>
</reference>
<keyword evidence="2" id="KW-0808">Transferase</keyword>
<evidence type="ECO:0000256" key="6">
    <source>
        <dbReference type="PROSITE-ProRule" id="PRU10141"/>
    </source>
</evidence>
<keyword evidence="5 6" id="KW-0067">ATP-binding</keyword>
<evidence type="ECO:0000313" key="10">
    <source>
        <dbReference type="Proteomes" id="UP001150062"/>
    </source>
</evidence>
<feature type="binding site" evidence="6">
    <location>
        <position position="42"/>
    </location>
    <ligand>
        <name>ATP</name>
        <dbReference type="ChEBI" id="CHEBI:30616"/>
    </ligand>
</feature>
<dbReference type="Pfam" id="PF00069">
    <property type="entry name" value="Pkinase"/>
    <property type="match status" value="1"/>
</dbReference>
<keyword evidence="3 6" id="KW-0547">Nucleotide-binding</keyword>
<dbReference type="PROSITE" id="PS00108">
    <property type="entry name" value="PROTEIN_KINASE_ST"/>
    <property type="match status" value="1"/>
</dbReference>
<dbReference type="InterPro" id="IPR000719">
    <property type="entry name" value="Prot_kinase_dom"/>
</dbReference>
<dbReference type="Proteomes" id="UP001150062">
    <property type="component" value="Unassembled WGS sequence"/>
</dbReference>
<dbReference type="Gene3D" id="3.30.310.80">
    <property type="entry name" value="Kinase associated domain 1, KA1"/>
    <property type="match status" value="1"/>
</dbReference>
<feature type="region of interest" description="Disordered" evidence="7">
    <location>
        <begin position="664"/>
        <end position="729"/>
    </location>
</feature>
<name>A0ABQ8YVB8_9EUKA</name>
<organism evidence="9 10">
    <name type="scientific">Anaeramoeba flamelloides</name>
    <dbReference type="NCBI Taxonomy" id="1746091"/>
    <lineage>
        <taxon>Eukaryota</taxon>
        <taxon>Metamonada</taxon>
        <taxon>Anaeramoebidae</taxon>
        <taxon>Anaeramoeba</taxon>
    </lineage>
</organism>
<evidence type="ECO:0000256" key="7">
    <source>
        <dbReference type="SAM" id="MobiDB-lite"/>
    </source>
</evidence>
<evidence type="ECO:0000256" key="1">
    <source>
        <dbReference type="ARBA" id="ARBA00022527"/>
    </source>
</evidence>
<dbReference type="EMBL" id="JAOAOG010000109">
    <property type="protein sequence ID" value="KAJ6248613.1"/>
    <property type="molecule type" value="Genomic_DNA"/>
</dbReference>
<dbReference type="SMART" id="SM00220">
    <property type="entry name" value="S_TKc"/>
    <property type="match status" value="1"/>
</dbReference>
<evidence type="ECO:0000259" key="8">
    <source>
        <dbReference type="PROSITE" id="PS50011"/>
    </source>
</evidence>
<dbReference type="CDD" id="cd14003">
    <property type="entry name" value="STKc_AMPK-like"/>
    <property type="match status" value="1"/>
</dbReference>
<evidence type="ECO:0000256" key="4">
    <source>
        <dbReference type="ARBA" id="ARBA00022777"/>
    </source>
</evidence>
<keyword evidence="10" id="KW-1185">Reference proteome</keyword>
<sequence>MISSNWSTVCGDYIFGKIVGVGSYGKVRVAKHLPTNELVAIKTLEKSKFTLDRKAKNQLFREIQILKKLNHKNIVKLIDMFENEKYWFIVTEYINGGDLSSMLEKKKRLKESDIKKLFVQLVKGIEYCHSKNIIHRDLKLENLLITDEKKLKIIDFGLSNFSEKGELLKTHCGSPSYTAPEIFSEQKYDGFKSDIWSLGVLLYALLVGKLPFISKNPKFLYEKIITGSFLIPNFLSKEAQNLLSKLIVVDPHQRLSIGQILEHNWLRFESKKKKIKDKILYNQQINNINSGLIDPLIVLQMTNLGHNISKVLNDLENNDDSELRPTYFIYNEMSKKGNFKIQNQEKNDLYNKNKTINNNTNENIFQINNFNKTKLVNTLKTTSQSQSSTSTSTSSLSLSSTSLISLQFKSQSSSTFSSSSSSPSSSSFTLQIGKNSKKNNSNKNFKILNKISTNSIEKKKEFYKQIVEDGLLINQNKPNETISINFNEKNKNDFNQKKRILSNEGIIKSDPITRKKKKKLINQKFRNLFKKNKKKKNKNKNIKTNQDSEINNIGSLITEPRMNANTNKLLLNKKENETLNIQYENSESELADNENILHFNVESSQKNLKFIQNENYTGNTTMNEKEFTMKKKNYNDKVFDECVKKVKYESEIQDQKNTELEEAIKNDDDNGGCSDGSSGGCSGGNSGGNSGGSSSGGISGGSGGGRCSGSSIGGSGSNDEEKEIKKIKQKSNKTIFIRIPKKSTISSNLYKKNISKTPEIINCHSIYNQFYDKKNNHNSSKQNQSYESKLNEPTIGSLSSKLTTKQGYSADNSMQGYSDNQLKITTNNSRRGGSNRVSSVKKRASTLNHITVSNSLLKSRNNSYFFDEEFFKKNNANTYTNDNNTETNTETYTDPESLMNEHKGPINPKLIFHKSPRFLLNSCKKILKSLHFPCKKINKYLLNVSLEKNKSKRCDIQIEIVKISNLKKVNMYKIKNISISKEKFEFISTIIMNKLNEKINK</sequence>
<evidence type="ECO:0000313" key="9">
    <source>
        <dbReference type="EMBL" id="KAJ6248613.1"/>
    </source>
</evidence>
<accession>A0ABQ8YVB8</accession>
<gene>
    <name evidence="9" type="ORF">M0813_17346</name>
</gene>
<feature type="compositionally biased region" description="Gly residues" evidence="7">
    <location>
        <begin position="673"/>
        <end position="716"/>
    </location>
</feature>
<dbReference type="InterPro" id="IPR017441">
    <property type="entry name" value="Protein_kinase_ATP_BS"/>
</dbReference>